<accession>X1VVM8</accession>
<dbReference type="EMBL" id="BARW01038346">
    <property type="protein sequence ID" value="GAJ22131.1"/>
    <property type="molecule type" value="Genomic_DNA"/>
</dbReference>
<name>X1VVM8_9ZZZZ</name>
<proteinExistence type="predicted"/>
<evidence type="ECO:0000313" key="1">
    <source>
        <dbReference type="EMBL" id="GAJ22071.1"/>
    </source>
</evidence>
<comment type="caution">
    <text evidence="2">The sequence shown here is derived from an EMBL/GenBank/DDBJ whole genome shotgun (WGS) entry which is preliminary data.</text>
</comment>
<feature type="non-terminal residue" evidence="2">
    <location>
        <position position="33"/>
    </location>
</feature>
<dbReference type="AlphaFoldDB" id="X1VVM8"/>
<sequence>MKPEGDMFEKALQIALEKKEIEEELKKGPLPVR</sequence>
<protein>
    <submittedName>
        <fullName evidence="2">Uncharacterized protein</fullName>
    </submittedName>
</protein>
<gene>
    <name evidence="1" type="ORF">S12H4_58876</name>
    <name evidence="2" type="ORF">S12H4_58887</name>
</gene>
<evidence type="ECO:0000313" key="2">
    <source>
        <dbReference type="EMBL" id="GAJ22131.1"/>
    </source>
</evidence>
<reference evidence="2" key="1">
    <citation type="journal article" date="2014" name="Front. Microbiol.">
        <title>High frequency of phylogenetically diverse reductive dehalogenase-homologous genes in deep subseafloor sedimentary metagenomes.</title>
        <authorList>
            <person name="Kawai M."/>
            <person name="Futagami T."/>
            <person name="Toyoda A."/>
            <person name="Takaki Y."/>
            <person name="Nishi S."/>
            <person name="Hori S."/>
            <person name="Arai W."/>
            <person name="Tsubouchi T."/>
            <person name="Morono Y."/>
            <person name="Uchiyama I."/>
            <person name="Ito T."/>
            <person name="Fujiyama A."/>
            <person name="Inagaki F."/>
            <person name="Takami H."/>
        </authorList>
    </citation>
    <scope>NUCLEOTIDE SEQUENCE</scope>
    <source>
        <strain evidence="2">Expedition CK06-06</strain>
    </source>
</reference>
<organism evidence="2">
    <name type="scientific">marine sediment metagenome</name>
    <dbReference type="NCBI Taxonomy" id="412755"/>
    <lineage>
        <taxon>unclassified sequences</taxon>
        <taxon>metagenomes</taxon>
        <taxon>ecological metagenomes</taxon>
    </lineage>
</organism>
<dbReference type="EMBL" id="BARW01038338">
    <property type="protein sequence ID" value="GAJ22071.1"/>
    <property type="molecule type" value="Genomic_DNA"/>
</dbReference>